<dbReference type="OrthoDB" id="1521787at2"/>
<evidence type="ECO:0000259" key="3">
    <source>
        <dbReference type="Pfam" id="PF18962"/>
    </source>
</evidence>
<sequence>MKNLTKSLMISLLATVYGNTTQAQTYIQSYGNVVNQVSQSGILTNLTEFENLGVKYRGTLAQANTLQWLKNKYLSYGYTASQLTEDTFTYSGATCKNLIVTKIGTVYPNTYVIVCGHYDTITGTGTNDNGSGVSTILEIARLLQNIPTEYSIKFINFSGEEDGLRGSQNYVSTVVNGTTPKMSIKLVFNIDEVGGVAGMLNNTITCERDTGNPSANNAASNTITNELIKCTQLYSPLQTKLSYAYASDYMPFQSNGEIITGFFETNETTHAHTTQDLLVNMDPAYVYKVAKAATGATLHFAKATTTASLGTDAFEKDFNVSFFPNPVKDYLTINKGKLEVNEYVFTLVDLNGKQVLQQNVTNAKLLESVDISKLSKGIYMGILETGEYRISKKIVIE</sequence>
<dbReference type="InterPro" id="IPR045175">
    <property type="entry name" value="M28_fam"/>
</dbReference>
<dbReference type="Pfam" id="PF18962">
    <property type="entry name" value="Por_Secre_tail"/>
    <property type="match status" value="1"/>
</dbReference>
<feature type="domain" description="Peptidase M28" evidence="2">
    <location>
        <begin position="99"/>
        <end position="292"/>
    </location>
</feature>
<dbReference type="GO" id="GO:0006508">
    <property type="term" value="P:proteolysis"/>
    <property type="evidence" value="ECO:0007669"/>
    <property type="project" value="InterPro"/>
</dbReference>
<proteinExistence type="predicted"/>
<dbReference type="InterPro" id="IPR007484">
    <property type="entry name" value="Peptidase_M28"/>
</dbReference>
<evidence type="ECO:0000313" key="5">
    <source>
        <dbReference type="Proteomes" id="UP000307507"/>
    </source>
</evidence>
<accession>A0A4S4A6A7</accession>
<evidence type="ECO:0000256" key="1">
    <source>
        <dbReference type="ARBA" id="ARBA00022729"/>
    </source>
</evidence>
<dbReference type="EMBL" id="SSNZ01000001">
    <property type="protein sequence ID" value="THF53495.1"/>
    <property type="molecule type" value="Genomic_DNA"/>
</dbReference>
<comment type="caution">
    <text evidence="4">The sequence shown here is derived from an EMBL/GenBank/DDBJ whole genome shotgun (WGS) entry which is preliminary data.</text>
</comment>
<evidence type="ECO:0000259" key="2">
    <source>
        <dbReference type="Pfam" id="PF04389"/>
    </source>
</evidence>
<dbReference type="Pfam" id="PF04389">
    <property type="entry name" value="Peptidase_M28"/>
    <property type="match status" value="1"/>
</dbReference>
<dbReference type="PANTHER" id="PTHR12147:SF26">
    <property type="entry name" value="PEPTIDASE M28 DOMAIN-CONTAINING PROTEIN"/>
    <property type="match status" value="1"/>
</dbReference>
<organism evidence="4 5">
    <name type="scientific">Flavobacterium supellecticarium</name>
    <dbReference type="NCBI Taxonomy" id="2565924"/>
    <lineage>
        <taxon>Bacteria</taxon>
        <taxon>Pseudomonadati</taxon>
        <taxon>Bacteroidota</taxon>
        <taxon>Flavobacteriia</taxon>
        <taxon>Flavobacteriales</taxon>
        <taxon>Flavobacteriaceae</taxon>
        <taxon>Flavobacterium</taxon>
    </lineage>
</organism>
<feature type="domain" description="Secretion system C-terminal sorting" evidence="3">
    <location>
        <begin position="323"/>
        <end position="396"/>
    </location>
</feature>
<keyword evidence="5" id="KW-1185">Reference proteome</keyword>
<dbReference type="NCBIfam" id="TIGR04183">
    <property type="entry name" value="Por_Secre_tail"/>
    <property type="match status" value="1"/>
</dbReference>
<keyword evidence="1" id="KW-0732">Signal</keyword>
<evidence type="ECO:0000313" key="4">
    <source>
        <dbReference type="EMBL" id="THF53495.1"/>
    </source>
</evidence>
<dbReference type="InterPro" id="IPR026444">
    <property type="entry name" value="Secre_tail"/>
</dbReference>
<dbReference type="Proteomes" id="UP000307507">
    <property type="component" value="Unassembled WGS sequence"/>
</dbReference>
<dbReference type="RefSeq" id="WP_136402018.1">
    <property type="nucleotide sequence ID" value="NZ_SSNZ01000001.1"/>
</dbReference>
<dbReference type="PANTHER" id="PTHR12147">
    <property type="entry name" value="METALLOPEPTIDASE M28 FAMILY MEMBER"/>
    <property type="match status" value="1"/>
</dbReference>
<gene>
    <name evidence="4" type="ORF">E6C50_04645</name>
</gene>
<dbReference type="AlphaFoldDB" id="A0A4S4A6A7"/>
<dbReference type="SUPFAM" id="SSF53187">
    <property type="entry name" value="Zn-dependent exopeptidases"/>
    <property type="match status" value="1"/>
</dbReference>
<name>A0A4S4A6A7_9FLAO</name>
<dbReference type="GO" id="GO:0008235">
    <property type="term" value="F:metalloexopeptidase activity"/>
    <property type="evidence" value="ECO:0007669"/>
    <property type="project" value="InterPro"/>
</dbReference>
<protein>
    <submittedName>
        <fullName evidence="4">M28 family peptidase</fullName>
    </submittedName>
</protein>
<dbReference type="Gene3D" id="3.40.630.10">
    <property type="entry name" value="Zn peptidases"/>
    <property type="match status" value="1"/>
</dbReference>
<reference evidence="4 5" key="1">
    <citation type="submission" date="2019-04" db="EMBL/GenBank/DDBJ databases">
        <title>Flavobacterium sp. nov. isolated from construction timber.</title>
        <authorList>
            <person name="Lin S.-Y."/>
            <person name="Chang C.-T."/>
            <person name="Young C.-C."/>
        </authorList>
    </citation>
    <scope>NUCLEOTIDE SEQUENCE [LARGE SCALE GENOMIC DNA]</scope>
    <source>
        <strain evidence="4 5">CC-CTC003</strain>
    </source>
</reference>